<protein>
    <submittedName>
        <fullName evidence="1">Uncharacterized protein</fullName>
    </submittedName>
</protein>
<proteinExistence type="predicted"/>
<name>U4L7G1_PYROM</name>
<reference evidence="1 2" key="1">
    <citation type="journal article" date="2013" name="PLoS Genet.">
        <title>The genome and development-dependent transcriptomes of Pyronema confluens: a window into fungal evolution.</title>
        <authorList>
            <person name="Traeger S."/>
            <person name="Altegoer F."/>
            <person name="Freitag M."/>
            <person name="Gabaldon T."/>
            <person name="Kempken F."/>
            <person name="Kumar A."/>
            <person name="Marcet-Houben M."/>
            <person name="Poggeler S."/>
            <person name="Stajich J.E."/>
            <person name="Nowrousian M."/>
        </authorList>
    </citation>
    <scope>NUCLEOTIDE SEQUENCE [LARGE SCALE GENOMIC DNA]</scope>
    <source>
        <strain evidence="2">CBS 100304</strain>
        <tissue evidence="1">Vegetative mycelium</tissue>
    </source>
</reference>
<organism evidence="1 2">
    <name type="scientific">Pyronema omphalodes (strain CBS 100304)</name>
    <name type="common">Pyronema confluens</name>
    <dbReference type="NCBI Taxonomy" id="1076935"/>
    <lineage>
        <taxon>Eukaryota</taxon>
        <taxon>Fungi</taxon>
        <taxon>Dikarya</taxon>
        <taxon>Ascomycota</taxon>
        <taxon>Pezizomycotina</taxon>
        <taxon>Pezizomycetes</taxon>
        <taxon>Pezizales</taxon>
        <taxon>Pyronemataceae</taxon>
        <taxon>Pyronema</taxon>
    </lineage>
</organism>
<dbReference type="EMBL" id="HF935278">
    <property type="protein sequence ID" value="CCX05955.1"/>
    <property type="molecule type" value="Genomic_DNA"/>
</dbReference>
<sequence length="21" mass="2126">MSSSVGVVACPYVSDRAPGML</sequence>
<keyword evidence="2" id="KW-1185">Reference proteome</keyword>
<dbReference type="AlphaFoldDB" id="U4L7G1"/>
<gene>
    <name evidence="1" type="ORF">PCON_05542</name>
</gene>
<evidence type="ECO:0000313" key="1">
    <source>
        <dbReference type="EMBL" id="CCX05955.1"/>
    </source>
</evidence>
<accession>U4L7G1</accession>
<dbReference type="Proteomes" id="UP000018144">
    <property type="component" value="Unassembled WGS sequence"/>
</dbReference>
<evidence type="ECO:0000313" key="2">
    <source>
        <dbReference type="Proteomes" id="UP000018144"/>
    </source>
</evidence>